<evidence type="ECO:0000313" key="1">
    <source>
        <dbReference type="EMBL" id="MBA4454202.1"/>
    </source>
</evidence>
<reference evidence="1 2" key="1">
    <citation type="journal article" date="2020" name="Appl. Environ. Microbiol.">
        <title>Genomic Characteristics of a Novel Species of Ammonia-Oxidizing Archaea from the Jiulong River Estuary.</title>
        <authorList>
            <person name="Zou D."/>
            <person name="Wan R."/>
            <person name="Han L."/>
            <person name="Xu M.N."/>
            <person name="Liu Y."/>
            <person name="Liu H."/>
            <person name="Kao S.J."/>
            <person name="Li M."/>
        </authorList>
    </citation>
    <scope>NUCLEOTIDE SEQUENCE [LARGE SCALE GENOMIC DNA]</scope>
    <source>
        <strain evidence="1">W2bin3</strain>
    </source>
</reference>
<organism evidence="1 2">
    <name type="scientific">Candidatus Nitrosomaritimum aestuariumsis</name>
    <dbReference type="NCBI Taxonomy" id="3342354"/>
    <lineage>
        <taxon>Archaea</taxon>
        <taxon>Nitrososphaerota</taxon>
        <taxon>Nitrososphaeria</taxon>
        <taxon>Nitrosopumilales</taxon>
        <taxon>Nitrosopumilaceae</taxon>
        <taxon>Candidatus Nitrosomaritimum</taxon>
    </lineage>
</organism>
<dbReference type="EMBL" id="JACENC010000177">
    <property type="protein sequence ID" value="MBA4454202.1"/>
    <property type="molecule type" value="Genomic_DNA"/>
</dbReference>
<name>A0AC60W376_9ARCH</name>
<comment type="caution">
    <text evidence="1">The sequence shown here is derived from an EMBL/GenBank/DDBJ whole genome shotgun (WGS) entry which is preliminary data.</text>
</comment>
<feature type="non-terminal residue" evidence="1">
    <location>
        <position position="108"/>
    </location>
</feature>
<dbReference type="Proteomes" id="UP000526786">
    <property type="component" value="Unassembled WGS sequence"/>
</dbReference>
<gene>
    <name evidence="1" type="ORF">H2B05_04580</name>
</gene>
<accession>A0AC60W376</accession>
<proteinExistence type="predicted"/>
<evidence type="ECO:0000313" key="2">
    <source>
        <dbReference type="Proteomes" id="UP000526786"/>
    </source>
</evidence>
<sequence>MVLKTKSLSILKNKEKIKSKNHRKAVRTRRQRGYHWEDTIVKRFNSVNDWNAFRLGSPSTALPDVLAVNNTKSTIFTIEAKSGTTNSLPVPEDQIERCLKWINIFEIY</sequence>
<protein>
    <submittedName>
        <fullName evidence="1">Resolvase</fullName>
    </submittedName>
</protein>